<proteinExistence type="inferred from homology"/>
<dbReference type="Gene3D" id="3.10.490.20">
    <property type="match status" value="1"/>
</dbReference>
<evidence type="ECO:0000313" key="19">
    <source>
        <dbReference type="EMBL" id="SPO42157.1"/>
    </source>
</evidence>
<dbReference type="InterPro" id="IPR042219">
    <property type="entry name" value="AAA_lid_11_sf"/>
</dbReference>
<organism evidence="19 20">
    <name type="scientific">Pseudozyma flocculosa</name>
    <dbReference type="NCBI Taxonomy" id="84751"/>
    <lineage>
        <taxon>Eukaryota</taxon>
        <taxon>Fungi</taxon>
        <taxon>Dikarya</taxon>
        <taxon>Basidiomycota</taxon>
        <taxon>Ustilaginomycotina</taxon>
        <taxon>Ustilaginomycetes</taxon>
        <taxon>Ustilaginales</taxon>
        <taxon>Ustilaginaceae</taxon>
        <taxon>Pseudozyma</taxon>
    </lineage>
</organism>
<evidence type="ECO:0000256" key="3">
    <source>
        <dbReference type="ARBA" id="ARBA00022197"/>
    </source>
</evidence>
<reference evidence="19 20" key="1">
    <citation type="submission" date="2018-03" db="EMBL/GenBank/DDBJ databases">
        <authorList>
            <person name="Guldener U."/>
        </authorList>
    </citation>
    <scope>NUCLEOTIDE SEQUENCE [LARGE SCALE GENOMIC DNA]</scope>
    <source>
        <strain evidence="19 20">DAOM196992</strain>
    </source>
</reference>
<dbReference type="InterPro" id="IPR041658">
    <property type="entry name" value="AAA_lid_11"/>
</dbReference>
<dbReference type="Pfam" id="PF12781">
    <property type="entry name" value="AAA_9"/>
    <property type="match status" value="1"/>
</dbReference>
<comment type="similarity">
    <text evidence="2">Belongs to the dynein heavy chain family.</text>
</comment>
<keyword evidence="4" id="KW-0963">Cytoplasm</keyword>
<dbReference type="Pfam" id="PF03028">
    <property type="entry name" value="Dynein_heavy"/>
    <property type="match status" value="1"/>
</dbReference>
<keyword evidence="11" id="KW-0206">Cytoskeleton</keyword>
<evidence type="ECO:0000259" key="14">
    <source>
        <dbReference type="Pfam" id="PF03028"/>
    </source>
</evidence>
<dbReference type="Gene3D" id="1.10.8.720">
    <property type="entry name" value="Region D6 of dynein motor"/>
    <property type="match status" value="1"/>
</dbReference>
<dbReference type="Proteomes" id="UP000323386">
    <property type="component" value="Unassembled WGS sequence"/>
</dbReference>
<dbReference type="GO" id="GO:0072384">
    <property type="term" value="P:organelle transport along microtubule"/>
    <property type="evidence" value="ECO:0007669"/>
    <property type="project" value="UniProtKB-ARBA"/>
</dbReference>
<dbReference type="FunFam" id="1.10.8.1220:FF:000007">
    <property type="entry name" value="Cytoplasmic dynein heavy chain 2"/>
    <property type="match status" value="1"/>
</dbReference>
<evidence type="ECO:0000256" key="12">
    <source>
        <dbReference type="SAM" id="Coils"/>
    </source>
</evidence>
<protein>
    <recommendedName>
        <fullName evidence="3">Dynein heavy chain, cytoplasmic</fullName>
    </recommendedName>
</protein>
<feature type="coiled-coil region" evidence="12">
    <location>
        <begin position="329"/>
        <end position="384"/>
    </location>
</feature>
<dbReference type="Gene3D" id="3.40.50.300">
    <property type="entry name" value="P-loop containing nucleotide triphosphate hydrolases"/>
    <property type="match status" value="2"/>
</dbReference>
<keyword evidence="5" id="KW-0493">Microtubule</keyword>
<sequence>MDAILVDDSRKAPGDWSPQACRTVATELTNALDLGPNRTAVIEALVFIHFSVYNFAERLRRRQGRRYHQSPRHFLSFIEYYVNVSQQKRAELEDQQRFLLVGLDKLKATVDQVEELQKSLAVKRTQLEAKNAEANDKLQSMVKDQQEAEQKQAASIQLQAVLEKKELEISERREVVLADLNAAEPAVREAQASVSNIKKQHLTEVRSMANPPLPVKNAMESVCIILGHKIDSWKTVQGIIRRDDFIASIVNFDTDRQMTRQIREKMRRDYLDKPEYNYETINRASKACGPLAKWVIAQVQYSSILDRVGPLRDEVNSLEREAGVTKHQAEEIVDMIADLEAKIARYKDEYAALISETQAIKGEMERVQNRVSRSMQLLDSLSSEQERWETGSRTFDDQMSTIVGDALLSAAMLAYAGFFDQQYRESMWHYWSLHLAEADVKFKPELSFADYLSTADERIEWQSRSLPADTLCTENAIMLKRWNRYPLIIDPSGQATSFLLNEYKSQKLTVTSFLDDAFLKALESSLRFGNPLLIQDVENLDPVLNPVLNKELRRTGGRVLIRLGSQDIDFSPSFNMFLSTRDPSVEFSPDICSRVTFVNFTMTRGSLQSQSLDQVLKVERPDTDKKRTDLMKLQGEFRLRLRHLERSLLTALNESKGNILDDDNVIDTLETLKKEAAEVTSKVEETEAVMQEVEQVTAEYVPLAKACSSVFFVLDQLNLISHFYQFSLRFFLDIFDYILRRNPHLDGVRDPKQRLEILMRDLFLVVFRRTSKALAHHDHIMLAMLLAQIKAREGGEAETLDGDEYEFLLEGGSVGIRVGSETPRGGDGNVEAMLDPDQLARVQAFKKLSFFGAIEENMESHPDEWLVFLGSNSPETVVPRFWQGETVGQLGDMVRKMLVVKCLRPDRIVQAMAAFTSHVFGQDVLGEPGYDLGQIVDEEVDASTPIALCSVPGYDASYRVDNLVKLVGARCTPVAMGSQEGFALADHAITAGARTGNWVLLKNVHLAPSWLSQLEKKMHSLQPNRNFRLFLTCETSPSIPVNFLRASRILMNEPPPGIRASMLDSLRGIAPSRLQRGPAETPRLFFLLAFFHATLTERLRYTPLGWSKPFEFNDSDAETALDTIEGWVMQIAKGRSNVDPASIPWDAIRSLLKQSVYGGKIDNDPDQTLLDSFVDELFSPAAYETGFALVKDDKDPLIAPEGTKMDSFISWVLALPEQQPPQWLALPPSAEKVIAAAQGTALLNKLVKMKQLADDDDDDETVGGGGAGSGAAGGPGGGASGSGAGSGAAAAAATAGAAVQPAWMKGLRANAVGWLSELPAKVSGLRKDADSISDPLYRFWAREHRSGAALLATVREDLQSVIAVCDGEARQTNHNRMLLTELPKGTIPANWKRYAVPKAMSLAIWIVDLKARLEQLERVTKEDRFDAFPVTLGLLFAPGAYLTATRQAVAHRSGTSLENLRLDLELNTQQVGGGGDEGQGGQGKFAVQGLKLQGAEWTDDAALALNDGSTIGLRTCRLSWVAAQGEAAAAAAKVPITVYLNEDRSHALFSVELPAPGLQAATVAQRAVALRAS</sequence>
<evidence type="ECO:0000256" key="4">
    <source>
        <dbReference type="ARBA" id="ARBA00022490"/>
    </source>
</evidence>
<evidence type="ECO:0000256" key="9">
    <source>
        <dbReference type="ARBA" id="ARBA00023054"/>
    </source>
</evidence>
<evidence type="ECO:0000313" key="20">
    <source>
        <dbReference type="Proteomes" id="UP000323386"/>
    </source>
</evidence>
<comment type="subcellular location">
    <subcellularLocation>
        <location evidence="1">Cytoplasm</location>
        <location evidence="1">Cytoskeleton</location>
    </subcellularLocation>
</comment>
<dbReference type="InterPro" id="IPR024743">
    <property type="entry name" value="Dynein_HC_stalk"/>
</dbReference>
<evidence type="ECO:0000256" key="8">
    <source>
        <dbReference type="ARBA" id="ARBA00023017"/>
    </source>
</evidence>
<dbReference type="GO" id="GO:0030286">
    <property type="term" value="C:dynein complex"/>
    <property type="evidence" value="ECO:0007669"/>
    <property type="project" value="UniProtKB-KW"/>
</dbReference>
<evidence type="ECO:0000256" key="7">
    <source>
        <dbReference type="ARBA" id="ARBA00022840"/>
    </source>
</evidence>
<dbReference type="InterPro" id="IPR035706">
    <property type="entry name" value="AAA_9"/>
</dbReference>
<dbReference type="GO" id="GO:0005874">
    <property type="term" value="C:microtubule"/>
    <property type="evidence" value="ECO:0007669"/>
    <property type="project" value="UniProtKB-KW"/>
</dbReference>
<dbReference type="FunFam" id="3.40.50.300:FF:000373">
    <property type="entry name" value="Cytoplasmic dynein heavy chain 2"/>
    <property type="match status" value="1"/>
</dbReference>
<dbReference type="FunFam" id="3.40.50.300:FF:000122">
    <property type="entry name" value="Cytoplasmic dynein 1 heavy chain"/>
    <property type="match status" value="1"/>
</dbReference>
<keyword evidence="20" id="KW-1185">Reference proteome</keyword>
<feature type="compositionally biased region" description="Gly residues" evidence="13">
    <location>
        <begin position="1262"/>
        <end position="1286"/>
    </location>
</feature>
<dbReference type="GO" id="GO:0045505">
    <property type="term" value="F:dynein intermediate chain binding"/>
    <property type="evidence" value="ECO:0007669"/>
    <property type="project" value="InterPro"/>
</dbReference>
<gene>
    <name evidence="19" type="ORF">PSFLO_07640</name>
</gene>
<dbReference type="InterPro" id="IPR043160">
    <property type="entry name" value="Dynein_C_barrel"/>
</dbReference>
<feature type="domain" description="Dynein heavy chain coiled coil stalk" evidence="15">
    <location>
        <begin position="101"/>
        <end position="428"/>
    </location>
</feature>
<keyword evidence="6" id="KW-0547">Nucleotide-binding</keyword>
<feature type="coiled-coil region" evidence="12">
    <location>
        <begin position="103"/>
        <end position="151"/>
    </location>
</feature>
<dbReference type="Gene3D" id="6.10.140.1060">
    <property type="match status" value="1"/>
</dbReference>
<dbReference type="Gene3D" id="1.10.8.1220">
    <property type="match status" value="1"/>
</dbReference>
<evidence type="ECO:0000256" key="2">
    <source>
        <dbReference type="ARBA" id="ARBA00008887"/>
    </source>
</evidence>
<dbReference type="Pfam" id="PF18199">
    <property type="entry name" value="Dynein_C"/>
    <property type="match status" value="1"/>
</dbReference>
<dbReference type="GO" id="GO:0008569">
    <property type="term" value="F:minus-end-directed microtubule motor activity"/>
    <property type="evidence" value="ECO:0007669"/>
    <property type="project" value="InterPro"/>
</dbReference>
<feature type="domain" description="Dynein heavy chain AAA lid" evidence="17">
    <location>
        <begin position="1083"/>
        <end position="1230"/>
    </location>
</feature>
<dbReference type="InterPro" id="IPR026983">
    <property type="entry name" value="DHC"/>
</dbReference>
<dbReference type="EMBL" id="OOIP01000039">
    <property type="protein sequence ID" value="SPO42157.1"/>
    <property type="molecule type" value="Genomic_DNA"/>
</dbReference>
<feature type="domain" description="Dynein heavy chain region D6 P-loop" evidence="14">
    <location>
        <begin position="942"/>
        <end position="1049"/>
    </location>
</feature>
<evidence type="ECO:0000259" key="16">
    <source>
        <dbReference type="Pfam" id="PF12781"/>
    </source>
</evidence>
<keyword evidence="9 12" id="KW-0175">Coiled coil</keyword>
<evidence type="ECO:0000256" key="10">
    <source>
        <dbReference type="ARBA" id="ARBA00023175"/>
    </source>
</evidence>
<dbReference type="FunFam" id="1.20.1270.280:FF:000004">
    <property type="entry name" value="Cytoplasmic dynein heavy chain 2"/>
    <property type="match status" value="1"/>
</dbReference>
<evidence type="ECO:0000259" key="17">
    <source>
        <dbReference type="Pfam" id="PF18198"/>
    </source>
</evidence>
<feature type="domain" description="Dynein heavy chain ATP-binding dynein motor region" evidence="16">
    <location>
        <begin position="460"/>
        <end position="679"/>
    </location>
</feature>
<dbReference type="FunFam" id="3.10.490.20:FF:000004">
    <property type="entry name" value="Cytoplasmic dynein heavy chain 2"/>
    <property type="match status" value="1"/>
</dbReference>
<dbReference type="PANTHER" id="PTHR45703:SF36">
    <property type="entry name" value="DYNEIN HEAVY CHAIN, CYTOPLASMIC"/>
    <property type="match status" value="1"/>
</dbReference>
<dbReference type="GO" id="GO:0005524">
    <property type="term" value="F:ATP binding"/>
    <property type="evidence" value="ECO:0007669"/>
    <property type="project" value="UniProtKB-KW"/>
</dbReference>
<dbReference type="InterPro" id="IPR004273">
    <property type="entry name" value="Dynein_heavy_D6_P-loop"/>
</dbReference>
<dbReference type="GO" id="GO:0007097">
    <property type="term" value="P:nuclear migration"/>
    <property type="evidence" value="ECO:0007669"/>
    <property type="project" value="UniProtKB-ARBA"/>
</dbReference>
<dbReference type="GO" id="GO:0051959">
    <property type="term" value="F:dynein light intermediate chain binding"/>
    <property type="evidence" value="ECO:0007669"/>
    <property type="project" value="InterPro"/>
</dbReference>
<dbReference type="FunFam" id="1.20.920.20:FF:000002">
    <property type="entry name" value="Cytoplasmic dynein 1 heavy chain"/>
    <property type="match status" value="1"/>
</dbReference>
<evidence type="ECO:0000259" key="15">
    <source>
        <dbReference type="Pfam" id="PF12777"/>
    </source>
</evidence>
<evidence type="ECO:0000256" key="1">
    <source>
        <dbReference type="ARBA" id="ARBA00004245"/>
    </source>
</evidence>
<evidence type="ECO:0000259" key="18">
    <source>
        <dbReference type="Pfam" id="PF18199"/>
    </source>
</evidence>
<evidence type="ECO:0000256" key="6">
    <source>
        <dbReference type="ARBA" id="ARBA00022741"/>
    </source>
</evidence>
<keyword evidence="8" id="KW-0243">Dynein</keyword>
<dbReference type="PANTHER" id="PTHR45703">
    <property type="entry name" value="DYNEIN HEAVY CHAIN"/>
    <property type="match status" value="1"/>
</dbReference>
<evidence type="ECO:0000256" key="11">
    <source>
        <dbReference type="ARBA" id="ARBA00023212"/>
    </source>
</evidence>
<dbReference type="FunFam" id="1.10.8.720:FF:000003">
    <property type="entry name" value="Cytoplasmic dynein heavy chain 2"/>
    <property type="match status" value="1"/>
</dbReference>
<feature type="domain" description="Dynein heavy chain C-terminal" evidence="18">
    <location>
        <begin position="1310"/>
        <end position="1570"/>
    </location>
</feature>
<dbReference type="Gene3D" id="1.20.920.20">
    <property type="match status" value="2"/>
</dbReference>
<accession>A0A5C3FEQ4</accession>
<dbReference type="Pfam" id="PF18198">
    <property type="entry name" value="AAA_lid_11"/>
    <property type="match status" value="1"/>
</dbReference>
<keyword evidence="7" id="KW-0067">ATP-binding</keyword>
<dbReference type="InterPro" id="IPR041228">
    <property type="entry name" value="Dynein_C"/>
</dbReference>
<feature type="coiled-coil region" evidence="12">
    <location>
        <begin position="669"/>
        <end position="696"/>
    </location>
</feature>
<evidence type="ECO:0000256" key="13">
    <source>
        <dbReference type="SAM" id="MobiDB-lite"/>
    </source>
</evidence>
<feature type="region of interest" description="Disordered" evidence="13">
    <location>
        <begin position="1255"/>
        <end position="1287"/>
    </location>
</feature>
<dbReference type="Pfam" id="PF12777">
    <property type="entry name" value="MT"/>
    <property type="match status" value="1"/>
</dbReference>
<name>A0A5C3FEQ4_9BASI</name>
<dbReference type="InterPro" id="IPR027417">
    <property type="entry name" value="P-loop_NTPase"/>
</dbReference>
<dbReference type="Gene3D" id="1.20.1270.280">
    <property type="match status" value="1"/>
</dbReference>
<dbReference type="OrthoDB" id="447173at2759"/>
<evidence type="ECO:0000256" key="5">
    <source>
        <dbReference type="ARBA" id="ARBA00022701"/>
    </source>
</evidence>
<keyword evidence="10" id="KW-0505">Motor protein</keyword>